<proteinExistence type="inferred from homology"/>
<dbReference type="Pfam" id="PF00437">
    <property type="entry name" value="T2SSE"/>
    <property type="match status" value="1"/>
</dbReference>
<comment type="similarity">
    <text evidence="1">Belongs to the GSP E family.</text>
</comment>
<dbReference type="GO" id="GO:0016887">
    <property type="term" value="F:ATP hydrolysis activity"/>
    <property type="evidence" value="ECO:0007669"/>
    <property type="project" value="InterPro"/>
</dbReference>
<protein>
    <submittedName>
        <fullName evidence="4">Twitching motility protein PilT</fullName>
    </submittedName>
</protein>
<dbReference type="AlphaFoldDB" id="A0AA48GVZ0"/>
<dbReference type="KEGG" id="msea:METESE_03630"/>
<accession>A0AA48GVZ0</accession>
<dbReference type="InterPro" id="IPR050921">
    <property type="entry name" value="T4SS_GSP_E_ATPase"/>
</dbReference>
<organism evidence="4 5">
    <name type="scientific">Mesoterricola sediminis</name>
    <dbReference type="NCBI Taxonomy" id="2927980"/>
    <lineage>
        <taxon>Bacteria</taxon>
        <taxon>Pseudomonadati</taxon>
        <taxon>Acidobacteriota</taxon>
        <taxon>Holophagae</taxon>
        <taxon>Holophagales</taxon>
        <taxon>Holophagaceae</taxon>
        <taxon>Mesoterricola</taxon>
    </lineage>
</organism>
<evidence type="ECO:0000256" key="1">
    <source>
        <dbReference type="ARBA" id="ARBA00006611"/>
    </source>
</evidence>
<dbReference type="EMBL" id="AP027081">
    <property type="protein sequence ID" value="BDU75405.1"/>
    <property type="molecule type" value="Genomic_DNA"/>
</dbReference>
<evidence type="ECO:0000256" key="2">
    <source>
        <dbReference type="SAM" id="MobiDB-lite"/>
    </source>
</evidence>
<name>A0AA48GVZ0_9BACT</name>
<keyword evidence="5" id="KW-1185">Reference proteome</keyword>
<dbReference type="PANTHER" id="PTHR30486:SF16">
    <property type="entry name" value="TWITCHING MOTILITY PROTEIN PILT"/>
    <property type="match status" value="1"/>
</dbReference>
<feature type="region of interest" description="Disordered" evidence="2">
    <location>
        <begin position="365"/>
        <end position="393"/>
    </location>
</feature>
<feature type="domain" description="Bacterial type II secretion system protein E" evidence="3">
    <location>
        <begin position="202"/>
        <end position="216"/>
    </location>
</feature>
<dbReference type="Proteomes" id="UP001228113">
    <property type="component" value="Chromosome"/>
</dbReference>
<reference evidence="4" key="1">
    <citation type="journal article" date="2023" name="Int. J. Syst. Evol. Microbiol.">
        <title>Mesoterricola silvestris gen. nov., sp. nov., Mesoterricola sediminis sp. nov., Geothrix oryzae sp. nov., Geothrix edaphica sp. nov., Geothrix rubra sp. nov., and Geothrix limicola sp. nov., six novel members of Acidobacteriota isolated from soils.</title>
        <authorList>
            <person name="Itoh H."/>
            <person name="Sugisawa Y."/>
            <person name="Mise K."/>
            <person name="Xu Z."/>
            <person name="Kuniyasu M."/>
            <person name="Ushijima N."/>
            <person name="Kawano K."/>
            <person name="Kobayashi E."/>
            <person name="Shiratori Y."/>
            <person name="Masuda Y."/>
            <person name="Senoo K."/>
        </authorList>
    </citation>
    <scope>NUCLEOTIDE SEQUENCE</scope>
    <source>
        <strain evidence="4">W786</strain>
    </source>
</reference>
<evidence type="ECO:0000259" key="3">
    <source>
        <dbReference type="PROSITE" id="PS00662"/>
    </source>
</evidence>
<dbReference type="PROSITE" id="PS00662">
    <property type="entry name" value="T2SP_E"/>
    <property type="match status" value="1"/>
</dbReference>
<evidence type="ECO:0000313" key="4">
    <source>
        <dbReference type="EMBL" id="BDU75405.1"/>
    </source>
</evidence>
<dbReference type="InterPro" id="IPR001482">
    <property type="entry name" value="T2SS/T4SS_dom"/>
</dbReference>
<dbReference type="InterPro" id="IPR006321">
    <property type="entry name" value="PilT/PilU"/>
</dbReference>
<dbReference type="InterPro" id="IPR027417">
    <property type="entry name" value="P-loop_NTPase"/>
</dbReference>
<gene>
    <name evidence="4" type="primary">pilT-4</name>
    <name evidence="4" type="ORF">METESE_03630</name>
</gene>
<sequence>MAEHSANYVVPLQQLLKTMVEYGGTDLHITTDSAPQVRIDGRMVPLKLPPLEAAQTRWLCYGVMTDQQKHRLEEDLEVDFSFGLQGVSRFRANVFNQKGATAGVFRAIPEQIRSFEALGLPPIVQSLCDKPRGLVLVTGVTGSGKSTTLAAMIDRVNEIEPLHILTIEDPVEYVHHHKRSLVNQREIHADTHSFKKALRSALRQDPDVVLVGELRDLETIEAALTIAETGHLTFGTLHTSSCVQTMNRIIDVFPAHQQPQIRAQLSLVLEGVLCQSLIPKASGKGRVLALEVMIPNPAIRNLIREDKIHQVYSSMQTGQLKYGMQTFNQSLSELVLRGEIAQDMAMSYSSNQDELRELINRGVGTQNMATTPQPPRSGPSAVLGGRNPNIKYT</sequence>
<evidence type="ECO:0000313" key="5">
    <source>
        <dbReference type="Proteomes" id="UP001228113"/>
    </source>
</evidence>
<dbReference type="Gene3D" id="3.30.450.90">
    <property type="match status" value="1"/>
</dbReference>
<dbReference type="GO" id="GO:0005524">
    <property type="term" value="F:ATP binding"/>
    <property type="evidence" value="ECO:0007669"/>
    <property type="project" value="InterPro"/>
</dbReference>
<dbReference type="Gene3D" id="3.40.50.300">
    <property type="entry name" value="P-loop containing nucleotide triphosphate hydrolases"/>
    <property type="match status" value="1"/>
</dbReference>
<dbReference type="RefSeq" id="WP_279341885.1">
    <property type="nucleotide sequence ID" value="NZ_AP027081.1"/>
</dbReference>
<dbReference type="SUPFAM" id="SSF52540">
    <property type="entry name" value="P-loop containing nucleoside triphosphate hydrolases"/>
    <property type="match status" value="1"/>
</dbReference>
<dbReference type="PANTHER" id="PTHR30486">
    <property type="entry name" value="TWITCHING MOTILITY PROTEIN PILT"/>
    <property type="match status" value="1"/>
</dbReference>
<dbReference type="CDD" id="cd01131">
    <property type="entry name" value="PilT"/>
    <property type="match status" value="1"/>
</dbReference>
<dbReference type="NCBIfam" id="TIGR01420">
    <property type="entry name" value="pilT_fam"/>
    <property type="match status" value="1"/>
</dbReference>